<name>A0ABN9RK13_9DINO</name>
<keyword evidence="2" id="KW-1185">Reference proteome</keyword>
<gene>
    <name evidence="1" type="ORF">PCOR1329_LOCUS21076</name>
</gene>
<proteinExistence type="predicted"/>
<protein>
    <recommendedName>
        <fullName evidence="3">2Fe-2S ferredoxin-type domain-containing protein</fullName>
    </recommendedName>
</protein>
<organism evidence="1 2">
    <name type="scientific">Prorocentrum cordatum</name>
    <dbReference type="NCBI Taxonomy" id="2364126"/>
    <lineage>
        <taxon>Eukaryota</taxon>
        <taxon>Sar</taxon>
        <taxon>Alveolata</taxon>
        <taxon>Dinophyceae</taxon>
        <taxon>Prorocentrales</taxon>
        <taxon>Prorocentraceae</taxon>
        <taxon>Prorocentrum</taxon>
    </lineage>
</organism>
<dbReference type="PROSITE" id="PS00197">
    <property type="entry name" value="2FE2S_FER_1"/>
    <property type="match status" value="1"/>
</dbReference>
<dbReference type="Proteomes" id="UP001189429">
    <property type="component" value="Unassembled WGS sequence"/>
</dbReference>
<evidence type="ECO:0000313" key="2">
    <source>
        <dbReference type="Proteomes" id="UP001189429"/>
    </source>
</evidence>
<dbReference type="InterPro" id="IPR036010">
    <property type="entry name" value="2Fe-2S_ferredoxin-like_sf"/>
</dbReference>
<accession>A0ABN9RK13</accession>
<comment type="caution">
    <text evidence="1">The sequence shown here is derived from an EMBL/GenBank/DDBJ whole genome shotgun (WGS) entry which is preliminary data.</text>
</comment>
<evidence type="ECO:0000313" key="1">
    <source>
        <dbReference type="EMBL" id="CAK0818968.1"/>
    </source>
</evidence>
<reference evidence="1" key="1">
    <citation type="submission" date="2023-10" db="EMBL/GenBank/DDBJ databases">
        <authorList>
            <person name="Chen Y."/>
            <person name="Shah S."/>
            <person name="Dougan E. K."/>
            <person name="Thang M."/>
            <person name="Chan C."/>
        </authorList>
    </citation>
    <scope>NUCLEOTIDE SEQUENCE [LARGE SCALE GENOMIC DNA]</scope>
</reference>
<dbReference type="EMBL" id="CAUYUJ010006891">
    <property type="protein sequence ID" value="CAK0818968.1"/>
    <property type="molecule type" value="Genomic_DNA"/>
</dbReference>
<dbReference type="Gene3D" id="3.10.20.30">
    <property type="match status" value="1"/>
</dbReference>
<dbReference type="SUPFAM" id="SSF54292">
    <property type="entry name" value="2Fe-2S ferredoxin-like"/>
    <property type="match status" value="1"/>
</dbReference>
<dbReference type="InterPro" id="IPR006058">
    <property type="entry name" value="2Fe2S_fd_BS"/>
</dbReference>
<evidence type="ECO:0008006" key="3">
    <source>
        <dbReference type="Google" id="ProtNLM"/>
    </source>
</evidence>
<dbReference type="InterPro" id="IPR012675">
    <property type="entry name" value="Beta-grasp_dom_sf"/>
</dbReference>
<sequence>MLFPYNNSNMNSRVSPDGFSAGAGACPRPSAGSARRRVVLAVEGTPCEGDLDKVVELVMGSPGDKVTITLCRNYLRSPKGPIKVVFRPSGGMATVGRGNNFTDIASSVQEDVNYSCQEGWCGSCWHREVATGKVVRMCTDEVPGVWDNVMPMTLVAAPETNRKE</sequence>